<dbReference type="InterPro" id="IPR027643">
    <property type="entry name" value="Formin-like_plant"/>
</dbReference>
<feature type="signal peptide" evidence="5">
    <location>
        <begin position="1"/>
        <end position="25"/>
    </location>
</feature>
<dbReference type="EMBL" id="JBAMMX010000019">
    <property type="protein sequence ID" value="KAK6922114.1"/>
    <property type="molecule type" value="Genomic_DNA"/>
</dbReference>
<keyword evidence="5" id="KW-0732">Signal</keyword>
<dbReference type="Pfam" id="PF02181">
    <property type="entry name" value="FH2"/>
    <property type="match status" value="1"/>
</dbReference>
<feature type="chain" id="PRO_5042943913" description="Formin-like protein" evidence="5">
    <location>
        <begin position="26"/>
        <end position="590"/>
    </location>
</feature>
<dbReference type="SUPFAM" id="SSF101447">
    <property type="entry name" value="Formin homology 2 domain (FH2 domain)"/>
    <property type="match status" value="1"/>
</dbReference>
<feature type="compositionally biased region" description="Low complexity" evidence="3">
    <location>
        <begin position="345"/>
        <end position="359"/>
    </location>
</feature>
<evidence type="ECO:0000256" key="1">
    <source>
        <dbReference type="ARBA" id="ARBA00025793"/>
    </source>
</evidence>
<feature type="domain" description="FH2" evidence="6">
    <location>
        <begin position="253"/>
        <end position="590"/>
    </location>
</feature>
<keyword evidence="4" id="KW-0472">Membrane</keyword>
<evidence type="ECO:0000256" key="5">
    <source>
        <dbReference type="SAM" id="SignalP"/>
    </source>
</evidence>
<dbReference type="PROSITE" id="PS51444">
    <property type="entry name" value="FH2"/>
    <property type="match status" value="1"/>
</dbReference>
<feature type="compositionally biased region" description="Pro residues" evidence="3">
    <location>
        <begin position="268"/>
        <end position="277"/>
    </location>
</feature>
<dbReference type="SMART" id="SM00498">
    <property type="entry name" value="FH2"/>
    <property type="match status" value="1"/>
</dbReference>
<dbReference type="Proteomes" id="UP001370490">
    <property type="component" value="Unassembled WGS sequence"/>
</dbReference>
<dbReference type="InterPro" id="IPR042201">
    <property type="entry name" value="FH2_Formin_sf"/>
</dbReference>
<feature type="compositionally biased region" description="Pro residues" evidence="3">
    <location>
        <begin position="251"/>
        <end position="260"/>
    </location>
</feature>
<keyword evidence="4" id="KW-0812">Transmembrane</keyword>
<reference evidence="7 8" key="1">
    <citation type="submission" date="2023-12" db="EMBL/GenBank/DDBJ databases">
        <title>A high-quality genome assembly for Dillenia turbinata (Dilleniales).</title>
        <authorList>
            <person name="Chanderbali A."/>
        </authorList>
    </citation>
    <scope>NUCLEOTIDE SEQUENCE [LARGE SCALE GENOMIC DNA]</scope>
    <source>
        <strain evidence="7">LSX21</strain>
        <tissue evidence="7">Leaf</tissue>
    </source>
</reference>
<dbReference type="GO" id="GO:0051015">
    <property type="term" value="F:actin filament binding"/>
    <property type="evidence" value="ECO:0007669"/>
    <property type="project" value="InterPro"/>
</dbReference>
<accession>A0AAN8UZK4</accession>
<dbReference type="Gene3D" id="1.20.58.2220">
    <property type="entry name" value="Formin, FH2 domain"/>
    <property type="match status" value="2"/>
</dbReference>
<name>A0AAN8UZK4_9MAGN</name>
<dbReference type="PANTHER" id="PTHR23213:SF354">
    <property type="entry name" value="FORMIN-LIKE PROTEIN 4"/>
    <property type="match status" value="1"/>
</dbReference>
<dbReference type="GO" id="GO:0045010">
    <property type="term" value="P:actin nucleation"/>
    <property type="evidence" value="ECO:0007669"/>
    <property type="project" value="InterPro"/>
</dbReference>
<feature type="non-terminal residue" evidence="7">
    <location>
        <position position="590"/>
    </location>
</feature>
<proteinExistence type="inferred from homology"/>
<organism evidence="7 8">
    <name type="scientific">Dillenia turbinata</name>
    <dbReference type="NCBI Taxonomy" id="194707"/>
    <lineage>
        <taxon>Eukaryota</taxon>
        <taxon>Viridiplantae</taxon>
        <taxon>Streptophyta</taxon>
        <taxon>Embryophyta</taxon>
        <taxon>Tracheophyta</taxon>
        <taxon>Spermatophyta</taxon>
        <taxon>Magnoliopsida</taxon>
        <taxon>eudicotyledons</taxon>
        <taxon>Gunneridae</taxon>
        <taxon>Pentapetalae</taxon>
        <taxon>Dilleniales</taxon>
        <taxon>Dilleniaceae</taxon>
        <taxon>Dillenia</taxon>
    </lineage>
</organism>
<feature type="region of interest" description="Disordered" evidence="3">
    <location>
        <begin position="336"/>
        <end position="360"/>
    </location>
</feature>
<comment type="similarity">
    <text evidence="1">Belongs to the formin-like family. Class-I subfamily.</text>
</comment>
<gene>
    <name evidence="7" type="ORF">RJ641_012621</name>
</gene>
<feature type="transmembrane region" description="Helical" evidence="4">
    <location>
        <begin position="69"/>
        <end position="91"/>
    </location>
</feature>
<dbReference type="PANTHER" id="PTHR23213">
    <property type="entry name" value="FORMIN-RELATED"/>
    <property type="match status" value="1"/>
</dbReference>
<dbReference type="InterPro" id="IPR015425">
    <property type="entry name" value="FH2_Formin"/>
</dbReference>
<dbReference type="AlphaFoldDB" id="A0AAN8UZK4"/>
<feature type="region of interest" description="Disordered" evidence="3">
    <location>
        <begin position="227"/>
        <end position="287"/>
    </location>
</feature>
<protein>
    <recommendedName>
        <fullName evidence="2">Formin-like protein</fullName>
    </recommendedName>
</protein>
<comment type="caution">
    <text evidence="7">The sequence shown here is derived from an EMBL/GenBank/DDBJ whole genome shotgun (WGS) entry which is preliminary data.</text>
</comment>
<evidence type="ECO:0000256" key="2">
    <source>
        <dbReference type="RuleBase" id="RU361260"/>
    </source>
</evidence>
<keyword evidence="4" id="KW-1133">Transmembrane helix</keyword>
<keyword evidence="8" id="KW-1185">Reference proteome</keyword>
<evidence type="ECO:0000256" key="3">
    <source>
        <dbReference type="SAM" id="MobiDB-lite"/>
    </source>
</evidence>
<evidence type="ECO:0000259" key="6">
    <source>
        <dbReference type="PROSITE" id="PS51444"/>
    </source>
</evidence>
<evidence type="ECO:0000313" key="8">
    <source>
        <dbReference type="Proteomes" id="UP001370490"/>
    </source>
</evidence>
<evidence type="ECO:0000313" key="7">
    <source>
        <dbReference type="EMBL" id="KAK6922114.1"/>
    </source>
</evidence>
<evidence type="ECO:0000256" key="4">
    <source>
        <dbReference type="SAM" id="Phobius"/>
    </source>
</evidence>
<sequence>MEAIASLPLCLVFFMFLSIPHKSNSPRNLETFYPFTPIVPSTPKLPFSPPIVAPQSSSSSSSSSSSNNVVKAVAVAAASSVVVAALLFFVVQNYAHKRRENNCDGGSIRGGGADVALSCDEFSLCTGSIKGLIVDEDGLDVIYGRKLREEEPKPTSAYRKEVVEDVKNENKEPSVRRHEYLQEVPLLRGESLTLLSLIWQGKEEDDDEESIVLQRTQPTSVINLNTQKTHQSSPIPPPPLLAIPETQQNFAPPPPPPRPPILNKKCGPSPPPPPSPPKAGVLASSSKLPAAKKGVAIDNEQEQSSCEGKVKLKPLHWDKFNAANIEHSMVWDKIEGGSFRSPQKNSDSSNPTSPNPGTSAKIFILEPKKSQNPTIVLRTLEVCGSKLLEALHEGRGLNADTIEKLSRITPTKEEAMQFRLNNDSEMTHMKEALSTLELGCQELRTRGLFVKLLEAVLKAGNQMNAGTTRGNVQAFNLSALRKLSDVKSTDGKTTLLHFVVEVFADVKKAASLDDEAFSKTCSTPAAHVSEIRQVVAQCSNIKEGRSSFLDAAEKKMGVVKEEQNRVMVLVKRTEYYRTKSPKDKEAQPLQ</sequence>